<evidence type="ECO:0000313" key="6">
    <source>
        <dbReference type="Proteomes" id="UP000032702"/>
    </source>
</evidence>
<dbReference type="InterPro" id="IPR050300">
    <property type="entry name" value="GDXG_lipolytic_enzyme"/>
</dbReference>
<dbReference type="Pfam" id="PF20434">
    <property type="entry name" value="BD-FAE"/>
    <property type="match status" value="1"/>
</dbReference>
<reference evidence="5 6" key="1">
    <citation type="submission" date="2006-04" db="EMBL/GenBank/DDBJ databases">
        <authorList>
            <person name="Nierman W.C."/>
        </authorList>
    </citation>
    <scope>NUCLEOTIDE SEQUENCE [LARGE SCALE GENOMIC DNA]</scope>
    <source>
        <strain evidence="5 6">DW4/3-1</strain>
    </source>
</reference>
<accession>Q097R5</accession>
<protein>
    <submittedName>
        <fullName evidence="5">Xylanase</fullName>
    </submittedName>
</protein>
<keyword evidence="2" id="KW-0732">Signal</keyword>
<evidence type="ECO:0000256" key="2">
    <source>
        <dbReference type="SAM" id="SignalP"/>
    </source>
</evidence>
<gene>
    <name evidence="5" type="ORF">STIAU_0840</name>
</gene>
<organism evidence="5 6">
    <name type="scientific">Stigmatella aurantiaca (strain DW4/3-1)</name>
    <dbReference type="NCBI Taxonomy" id="378806"/>
    <lineage>
        <taxon>Bacteria</taxon>
        <taxon>Pseudomonadati</taxon>
        <taxon>Myxococcota</taxon>
        <taxon>Myxococcia</taxon>
        <taxon>Myxococcales</taxon>
        <taxon>Cystobacterineae</taxon>
        <taxon>Archangiaceae</taxon>
        <taxon>Stigmatella</taxon>
    </lineage>
</organism>
<evidence type="ECO:0000259" key="4">
    <source>
        <dbReference type="Pfam" id="PF20434"/>
    </source>
</evidence>
<dbReference type="InterPro" id="IPR001375">
    <property type="entry name" value="Peptidase_S9_cat"/>
</dbReference>
<dbReference type="AlphaFoldDB" id="Q097R5"/>
<feature type="domain" description="Peptidase S9 prolyl oligopeptidase catalytic" evidence="3">
    <location>
        <begin position="237"/>
        <end position="292"/>
    </location>
</feature>
<dbReference type="PANTHER" id="PTHR48081:SF6">
    <property type="entry name" value="PEPTIDASE S9 PROLYL OLIGOPEPTIDASE CATALYTIC DOMAIN-CONTAINING PROTEIN"/>
    <property type="match status" value="1"/>
</dbReference>
<dbReference type="GO" id="GO:0008236">
    <property type="term" value="F:serine-type peptidase activity"/>
    <property type="evidence" value="ECO:0007669"/>
    <property type="project" value="InterPro"/>
</dbReference>
<dbReference type="GO" id="GO:0045493">
    <property type="term" value="P:xylan catabolic process"/>
    <property type="evidence" value="ECO:0007669"/>
    <property type="project" value="UniProtKB-KW"/>
</dbReference>
<feature type="domain" description="BD-FAE-like" evidence="4">
    <location>
        <begin position="86"/>
        <end position="197"/>
    </location>
</feature>
<keyword evidence="1 5" id="KW-0378">Hydrolase</keyword>
<feature type="chain" id="PRO_5004167495" evidence="2">
    <location>
        <begin position="34"/>
        <end position="313"/>
    </location>
</feature>
<comment type="caution">
    <text evidence="5">The sequence shown here is derived from an EMBL/GenBank/DDBJ whole genome shotgun (WGS) entry which is preliminary data.</text>
</comment>
<evidence type="ECO:0000256" key="1">
    <source>
        <dbReference type="ARBA" id="ARBA00022801"/>
    </source>
</evidence>
<dbReference type="Pfam" id="PF00326">
    <property type="entry name" value="Peptidase_S9"/>
    <property type="match status" value="1"/>
</dbReference>
<evidence type="ECO:0000259" key="3">
    <source>
        <dbReference type="Pfam" id="PF00326"/>
    </source>
</evidence>
<feature type="signal peptide" evidence="2">
    <location>
        <begin position="1"/>
        <end position="33"/>
    </location>
</feature>
<keyword evidence="5" id="KW-0119">Carbohydrate metabolism</keyword>
<keyword evidence="5" id="KW-0326">Glycosidase</keyword>
<dbReference type="SUPFAM" id="SSF53474">
    <property type="entry name" value="alpha/beta-Hydrolases"/>
    <property type="match status" value="1"/>
</dbReference>
<dbReference type="PATRIC" id="fig|378806.16.peg.7331"/>
<dbReference type="PANTHER" id="PTHR48081">
    <property type="entry name" value="AB HYDROLASE SUPERFAMILY PROTEIN C4A8.06C"/>
    <property type="match status" value="1"/>
</dbReference>
<dbReference type="EMBL" id="AAMD01000023">
    <property type="protein sequence ID" value="EAU67983.1"/>
    <property type="molecule type" value="Genomic_DNA"/>
</dbReference>
<keyword evidence="5" id="KW-0858">Xylan degradation</keyword>
<dbReference type="InterPro" id="IPR029058">
    <property type="entry name" value="AB_hydrolase_fold"/>
</dbReference>
<proteinExistence type="predicted"/>
<keyword evidence="5" id="KW-0624">Polysaccharide degradation</keyword>
<dbReference type="Gene3D" id="3.40.50.1820">
    <property type="entry name" value="alpha/beta hydrolase"/>
    <property type="match status" value="1"/>
</dbReference>
<dbReference type="GO" id="GO:0006508">
    <property type="term" value="P:proteolysis"/>
    <property type="evidence" value="ECO:0007669"/>
    <property type="project" value="InterPro"/>
</dbReference>
<dbReference type="Proteomes" id="UP000032702">
    <property type="component" value="Unassembled WGS sequence"/>
</dbReference>
<dbReference type="GO" id="GO:0016798">
    <property type="term" value="F:hydrolase activity, acting on glycosyl bonds"/>
    <property type="evidence" value="ECO:0007669"/>
    <property type="project" value="UniProtKB-KW"/>
</dbReference>
<sequence length="313" mass="33471">MTSSRSSRLNARKAMRNVLLLLAATAGLSTALAAQSLKRPSIPIWPGAIPDAKPAAGPEADITTAEDELIAGKPVIRLSNVSTPTLTIYTPKGKNTGAAIVVFPGGGYQILAMDLEGTEVCDWLVKAGITCALLKYRVPGSGPYPQSSTALADAQRAMGIVRQHAAKWRIDPRRVGVLGFSAGGHLAAALSTHSEQRLYPPIDAADRESCRPDFAVIIYPGYLALADQNFAANPGIHVTANTPPAFIVQAEDDPVHVENATVYFHALKNAKVPAEMHLYAEGGHGYGLRRNRFPITTWPQTVETWLHTIGVLQ</sequence>
<name>Q097R5_STIAD</name>
<evidence type="ECO:0000313" key="5">
    <source>
        <dbReference type="EMBL" id="EAU67983.1"/>
    </source>
</evidence>
<dbReference type="InterPro" id="IPR049492">
    <property type="entry name" value="BD-FAE-like_dom"/>
</dbReference>